<gene>
    <name evidence="1" type="ORF">LCGC14_3002270</name>
</gene>
<reference evidence="1" key="1">
    <citation type="journal article" date="2015" name="Nature">
        <title>Complex archaea that bridge the gap between prokaryotes and eukaryotes.</title>
        <authorList>
            <person name="Spang A."/>
            <person name="Saw J.H."/>
            <person name="Jorgensen S.L."/>
            <person name="Zaremba-Niedzwiedzka K."/>
            <person name="Martijn J."/>
            <person name="Lind A.E."/>
            <person name="van Eijk R."/>
            <person name="Schleper C."/>
            <person name="Guy L."/>
            <person name="Ettema T.J."/>
        </authorList>
    </citation>
    <scope>NUCLEOTIDE SEQUENCE</scope>
</reference>
<comment type="caution">
    <text evidence="1">The sequence shown here is derived from an EMBL/GenBank/DDBJ whole genome shotgun (WGS) entry which is preliminary data.</text>
</comment>
<dbReference type="EMBL" id="LAZR01061898">
    <property type="protein sequence ID" value="KKK62642.1"/>
    <property type="molecule type" value="Genomic_DNA"/>
</dbReference>
<name>A0A0F8X0K7_9ZZZZ</name>
<proteinExistence type="predicted"/>
<organism evidence="1">
    <name type="scientific">marine sediment metagenome</name>
    <dbReference type="NCBI Taxonomy" id="412755"/>
    <lineage>
        <taxon>unclassified sequences</taxon>
        <taxon>metagenomes</taxon>
        <taxon>ecological metagenomes</taxon>
    </lineage>
</organism>
<sequence length="88" mass="9889">MNWLKTVGWVLTLALNVIGKVDRFKKEVPEALERIEAARAQIFASLEGGLTVTEVEHIRAQLQQTWKEIDDVLGLVGEVIPGLKRVRP</sequence>
<dbReference type="AlphaFoldDB" id="A0A0F8X0K7"/>
<protein>
    <submittedName>
        <fullName evidence="1">Uncharacterized protein</fullName>
    </submittedName>
</protein>
<accession>A0A0F8X0K7</accession>
<evidence type="ECO:0000313" key="1">
    <source>
        <dbReference type="EMBL" id="KKK62642.1"/>
    </source>
</evidence>